<proteinExistence type="predicted"/>
<reference evidence="4 5" key="1">
    <citation type="journal article" date="2011" name="J. Bacteriol.">
        <title>Complete genome sequence of Burkholderia gladioli BSR3.</title>
        <authorList>
            <person name="Seo Y.S."/>
            <person name="Lim J."/>
            <person name="Choi B.S."/>
            <person name="Kim H."/>
            <person name="Goo E."/>
            <person name="Lee B."/>
            <person name="Lim J.S."/>
            <person name="Choi I.Y."/>
            <person name="Moon J.S."/>
            <person name="Kim J."/>
            <person name="Hwang I."/>
        </authorList>
    </citation>
    <scope>NUCLEOTIDE SEQUENCE [LARGE SCALE GENOMIC DNA]</scope>
    <source>
        <strain evidence="5">BSR3</strain>
    </source>
</reference>
<keyword evidence="2" id="KW-0732">Signal</keyword>
<keyword evidence="4" id="KW-0614">Plasmid</keyword>
<evidence type="ECO:0000256" key="2">
    <source>
        <dbReference type="SAM" id="SignalP"/>
    </source>
</evidence>
<gene>
    <name evidence="4" type="ordered locus">bgla_3p0620</name>
</gene>
<dbReference type="InterPro" id="IPR055397">
    <property type="entry name" value="TraK_C"/>
</dbReference>
<sequence length="420" mass="43319">MIQVSNMRLLAASLALVAGGISLTAGAQNIPDGARIGASPNQPLPPITVPSSGSAAPAALPSSTIPASLSTANRRTAVVTSGPLGRAPAQPSVPAGKSGIVSAPDAATAAATATANGASGVGHLPAAVHTRGHVRQLSHQLDAPAGGRQIDAATAYAALNTKQAPTTPLDSPLPGLGMAPGSEKPVDPVVIHCRPGENAMIPVAENFPNRFDTPFVDPHVIDTKGDDSNMRVANSVFLTATRTTPFAIWIVDGKAGSQMCSLTLIPQNIPAQNLVLQMEGAMRGDPAKAFAPGAQSEETGREDQYTIGLRTLMRTVARGIAPRGFSEERLDVGMAVSNGIAATPEHLYAGSHYDIYIYRLTNKSRAPVTLSEEAFGTKGVRAVAFNPYIILPPGQSTEVYIIADRPDADASDSEAEVGLQ</sequence>
<dbReference type="EMBL" id="CP002603">
    <property type="protein sequence ID" value="AEA65763.1"/>
    <property type="molecule type" value="Genomic_DNA"/>
</dbReference>
<dbReference type="Pfam" id="PF23536">
    <property type="entry name" value="TraK_C"/>
    <property type="match status" value="1"/>
</dbReference>
<dbReference type="Proteomes" id="UP000008316">
    <property type="component" value="Plasmid bgla_3p"/>
</dbReference>
<geneLocation type="plasmid" evidence="4 5">
    <name>bgla_3p</name>
</geneLocation>
<dbReference type="HOGENOM" id="CLU_653261_0_0_4"/>
<evidence type="ECO:0000256" key="1">
    <source>
        <dbReference type="SAM" id="MobiDB-lite"/>
    </source>
</evidence>
<feature type="region of interest" description="Disordered" evidence="1">
    <location>
        <begin position="34"/>
        <end position="72"/>
    </location>
</feature>
<feature type="domain" description="TraK C-terminal" evidence="3">
    <location>
        <begin position="311"/>
        <end position="402"/>
    </location>
</feature>
<evidence type="ECO:0000313" key="5">
    <source>
        <dbReference type="Proteomes" id="UP000008316"/>
    </source>
</evidence>
<dbReference type="KEGG" id="bgd:bgla_3p0620"/>
<organism evidence="4 5">
    <name type="scientific">Burkholderia gladioli (strain BSR3)</name>
    <dbReference type="NCBI Taxonomy" id="999541"/>
    <lineage>
        <taxon>Bacteria</taxon>
        <taxon>Pseudomonadati</taxon>
        <taxon>Pseudomonadota</taxon>
        <taxon>Betaproteobacteria</taxon>
        <taxon>Burkholderiales</taxon>
        <taxon>Burkholderiaceae</taxon>
        <taxon>Burkholderia</taxon>
    </lineage>
</organism>
<feature type="signal peptide" evidence="2">
    <location>
        <begin position="1"/>
        <end position="27"/>
    </location>
</feature>
<accession>F2LSG7</accession>
<protein>
    <submittedName>
        <fullName evidence="4">Sex pilus assembly protein TraK</fullName>
    </submittedName>
</protein>
<feature type="compositionally biased region" description="Low complexity" evidence="1">
    <location>
        <begin position="50"/>
        <end position="72"/>
    </location>
</feature>
<dbReference type="RefSeq" id="WP_013691898.1">
    <property type="nucleotide sequence ID" value="NC_015378.1"/>
</dbReference>
<keyword evidence="5" id="KW-1185">Reference proteome</keyword>
<evidence type="ECO:0000259" key="3">
    <source>
        <dbReference type="Pfam" id="PF23536"/>
    </source>
</evidence>
<name>F2LSG7_BURGS</name>
<feature type="chain" id="PRO_5003281451" evidence="2">
    <location>
        <begin position="28"/>
        <end position="420"/>
    </location>
</feature>
<dbReference type="AlphaFoldDB" id="F2LSG7"/>
<evidence type="ECO:0000313" key="4">
    <source>
        <dbReference type="EMBL" id="AEA65763.1"/>
    </source>
</evidence>